<evidence type="ECO:0000256" key="2">
    <source>
        <dbReference type="ARBA" id="ARBA00022670"/>
    </source>
</evidence>
<proteinExistence type="inferred from homology"/>
<dbReference type="Gene3D" id="3.40.390.10">
    <property type="entry name" value="Collagenase (Catalytic Domain)"/>
    <property type="match status" value="1"/>
</dbReference>
<evidence type="ECO:0000256" key="4">
    <source>
        <dbReference type="ARBA" id="ARBA00022801"/>
    </source>
</evidence>
<dbReference type="SUPFAM" id="SSF55486">
    <property type="entry name" value="Metalloproteases ('zincins'), catalytic domain"/>
    <property type="match status" value="1"/>
</dbReference>
<dbReference type="GO" id="GO:0005758">
    <property type="term" value="C:mitochondrial intermembrane space"/>
    <property type="evidence" value="ECO:0007669"/>
    <property type="project" value="TreeGrafter"/>
</dbReference>
<dbReference type="InterPro" id="IPR045090">
    <property type="entry name" value="Pept_M3A_M3B"/>
</dbReference>
<protein>
    <submittedName>
        <fullName evidence="10">Metallopeptidase MepB</fullName>
    </submittedName>
</protein>
<dbReference type="InterPro" id="IPR024080">
    <property type="entry name" value="Neurolysin/TOP_N"/>
</dbReference>
<evidence type="ECO:0000313" key="11">
    <source>
        <dbReference type="Proteomes" id="UP000078397"/>
    </source>
</evidence>
<evidence type="ECO:0000256" key="7">
    <source>
        <dbReference type="RuleBase" id="RU003435"/>
    </source>
</evidence>
<evidence type="ECO:0000256" key="8">
    <source>
        <dbReference type="SAM" id="MobiDB-lite"/>
    </source>
</evidence>
<evidence type="ECO:0000313" key="10">
    <source>
        <dbReference type="EMBL" id="OAQ58339.1"/>
    </source>
</evidence>
<reference evidence="10 11" key="1">
    <citation type="journal article" date="2016" name="PLoS Pathog.">
        <title>Biosynthesis of antibiotic leucinostatins in bio-control fungus Purpureocillium lilacinum and their inhibition on phytophthora revealed by genome mining.</title>
        <authorList>
            <person name="Wang G."/>
            <person name="Liu Z."/>
            <person name="Lin R."/>
            <person name="Li E."/>
            <person name="Mao Z."/>
            <person name="Ling J."/>
            <person name="Yang Y."/>
            <person name="Yin W.B."/>
            <person name="Xie B."/>
        </authorList>
    </citation>
    <scope>NUCLEOTIDE SEQUENCE [LARGE SCALE GENOMIC DNA]</scope>
    <source>
        <strain evidence="10">170</strain>
    </source>
</reference>
<evidence type="ECO:0000256" key="1">
    <source>
        <dbReference type="ARBA" id="ARBA00006040"/>
    </source>
</evidence>
<dbReference type="GO" id="GO:0006508">
    <property type="term" value="P:proteolysis"/>
    <property type="evidence" value="ECO:0007669"/>
    <property type="project" value="UniProtKB-KW"/>
</dbReference>
<dbReference type="GeneID" id="28858745"/>
<evidence type="ECO:0000259" key="9">
    <source>
        <dbReference type="Pfam" id="PF01432"/>
    </source>
</evidence>
<comment type="similarity">
    <text evidence="1 7">Belongs to the peptidase M3 family.</text>
</comment>
<dbReference type="AlphaFoldDB" id="A0A179EZK9"/>
<name>A0A179EZK9_METCM</name>
<comment type="caution">
    <text evidence="10">The sequence shown here is derived from an EMBL/GenBank/DDBJ whole genome shotgun (WGS) entry which is preliminary data.</text>
</comment>
<keyword evidence="6 7" id="KW-0482">Metalloprotease</keyword>
<accession>A0A179EZK9</accession>
<organism evidence="10 11">
    <name type="scientific">Pochonia chlamydosporia 170</name>
    <dbReference type="NCBI Taxonomy" id="1380566"/>
    <lineage>
        <taxon>Eukaryota</taxon>
        <taxon>Fungi</taxon>
        <taxon>Dikarya</taxon>
        <taxon>Ascomycota</taxon>
        <taxon>Pezizomycotina</taxon>
        <taxon>Sordariomycetes</taxon>
        <taxon>Hypocreomycetidae</taxon>
        <taxon>Hypocreales</taxon>
        <taxon>Clavicipitaceae</taxon>
        <taxon>Pochonia</taxon>
    </lineage>
</organism>
<keyword evidence="11" id="KW-1185">Reference proteome</keyword>
<feature type="domain" description="Peptidase M3A/M3B catalytic" evidence="9">
    <location>
        <begin position="227"/>
        <end position="701"/>
    </location>
</feature>
<evidence type="ECO:0000256" key="3">
    <source>
        <dbReference type="ARBA" id="ARBA00022723"/>
    </source>
</evidence>
<keyword evidence="5 7" id="KW-0862">Zinc</keyword>
<dbReference type="PANTHER" id="PTHR11804:SF84">
    <property type="entry name" value="SACCHAROLYSIN"/>
    <property type="match status" value="1"/>
</dbReference>
<evidence type="ECO:0000256" key="6">
    <source>
        <dbReference type="ARBA" id="ARBA00023049"/>
    </source>
</evidence>
<keyword evidence="2 7" id="KW-0645">Protease</keyword>
<dbReference type="Gene3D" id="1.20.1050.40">
    <property type="entry name" value="Endopeptidase. Chain P, domain 1"/>
    <property type="match status" value="1"/>
</dbReference>
<comment type="cofactor">
    <cofactor evidence="7">
        <name>Zn(2+)</name>
        <dbReference type="ChEBI" id="CHEBI:29105"/>
    </cofactor>
    <text evidence="7">Binds 1 zinc ion.</text>
</comment>
<sequence>MTNVNIPDKYRNPPQAPPVFTSTKDSILDDVNLIIEEQRGLLGRIASSFTPETATFEGVVEAIARANDQASRKDRVLTFYQKICPDSELRKASNAAKRALQEFSTECMMRDDIFKLVDALHRKKASLGLDPESLRLLEKAHKGYISNGLGIPLGPQRDRSREINARLISLGIEFNINLNEEHGCLWLTPEELQGIPEDVVSNLDKGSGENEGKLRLTFKYPHLYPTLKYAINPETRKRLIVANENKCNQNSGIFKKAIVLRHEAARLLGFKNHVDFKLQDRMAKSEVAVLGFLTDLQSRLTSAAQKELDHLKDIKAEDCKAKNLPNDGNYYLWDHRYYDRLMLEKEYSINELQIAEYFSLDITLAKLLNIFETLLGFVFIKLDDDELAKLSPTGKAGDVKWHVDNIVYSVWNDESEGDEFVGYLYMDLHPRQGKYSHAANTNLEPGFTLRDGTRHYPATALICNFSEPTRHKPSLLKHHEVVTLFHELGHGIHNLASRTLYTRFHGTATARDFVEAPSQMLENWCWIPSVAKSLSQHWRTKEQIPDSLAERLVSTRDVNSAMYNLGQVHFAMFDMICHSPKSDDEVMAIDPSVLFNNLRASITLVQGLEDQTQTSDWSHGDAIFSHLMSGYDAGLYGYLYSNVYSTDMFNTVFGKDPMNETQGRRYRHTVLEYGGSRDELVSLEEFLGRKPNSEAFYQNLGIA</sequence>
<dbReference type="InterPro" id="IPR024077">
    <property type="entry name" value="Neurolysin/TOP_dom2"/>
</dbReference>
<dbReference type="EMBL" id="LSBJ02000027">
    <property type="protein sequence ID" value="OAQ58339.1"/>
    <property type="molecule type" value="Genomic_DNA"/>
</dbReference>
<feature type="region of interest" description="Disordered" evidence="8">
    <location>
        <begin position="1"/>
        <end position="22"/>
    </location>
</feature>
<dbReference type="PANTHER" id="PTHR11804">
    <property type="entry name" value="PROTEASE M3 THIMET OLIGOPEPTIDASE-RELATED"/>
    <property type="match status" value="1"/>
</dbReference>
<dbReference type="Pfam" id="PF01432">
    <property type="entry name" value="Peptidase_M3"/>
    <property type="match status" value="1"/>
</dbReference>
<dbReference type="Gene3D" id="1.10.1370.10">
    <property type="entry name" value="Neurolysin, domain 3"/>
    <property type="match status" value="1"/>
</dbReference>
<dbReference type="Proteomes" id="UP000078397">
    <property type="component" value="Unassembled WGS sequence"/>
</dbReference>
<dbReference type="OrthoDB" id="534666at2759"/>
<dbReference type="KEGG" id="pchm:VFPPC_16999"/>
<gene>
    <name evidence="10" type="ORF">VFPPC_16999</name>
</gene>
<dbReference type="GO" id="GO:0004222">
    <property type="term" value="F:metalloendopeptidase activity"/>
    <property type="evidence" value="ECO:0007669"/>
    <property type="project" value="InterPro"/>
</dbReference>
<dbReference type="GO" id="GO:0046872">
    <property type="term" value="F:metal ion binding"/>
    <property type="evidence" value="ECO:0007669"/>
    <property type="project" value="UniProtKB-UniRule"/>
</dbReference>
<keyword evidence="4 7" id="KW-0378">Hydrolase</keyword>
<dbReference type="InterPro" id="IPR024079">
    <property type="entry name" value="MetalloPept_cat_dom_sf"/>
</dbReference>
<keyword evidence="3 7" id="KW-0479">Metal-binding</keyword>
<dbReference type="InterPro" id="IPR001567">
    <property type="entry name" value="Pept_M3A_M3B_dom"/>
</dbReference>
<dbReference type="CDD" id="cd06455">
    <property type="entry name" value="M3A_TOP"/>
    <property type="match status" value="1"/>
</dbReference>
<dbReference type="GO" id="GO:0006518">
    <property type="term" value="P:peptide metabolic process"/>
    <property type="evidence" value="ECO:0007669"/>
    <property type="project" value="TreeGrafter"/>
</dbReference>
<dbReference type="FunFam" id="3.40.390.10:FF:000074">
    <property type="entry name" value="Metalloprotease"/>
    <property type="match status" value="1"/>
</dbReference>
<dbReference type="RefSeq" id="XP_018136516.1">
    <property type="nucleotide sequence ID" value="XM_018294751.1"/>
</dbReference>
<evidence type="ECO:0000256" key="5">
    <source>
        <dbReference type="ARBA" id="ARBA00022833"/>
    </source>
</evidence>